<evidence type="ECO:0000256" key="1">
    <source>
        <dbReference type="ARBA" id="ARBA00022898"/>
    </source>
</evidence>
<reference evidence="3 4" key="1">
    <citation type="submission" date="2023-09" db="EMBL/GenBank/DDBJ databases">
        <authorList>
            <person name="Rey-Velasco X."/>
        </authorList>
    </citation>
    <scope>NUCLEOTIDE SEQUENCE [LARGE SCALE GENOMIC DNA]</scope>
    <source>
        <strain evidence="3 4">W345</strain>
    </source>
</reference>
<organism evidence="3 4">
    <name type="scientific">Banduia mediterranea</name>
    <dbReference type="NCBI Taxonomy" id="3075609"/>
    <lineage>
        <taxon>Bacteria</taxon>
        <taxon>Pseudomonadati</taxon>
        <taxon>Pseudomonadota</taxon>
        <taxon>Gammaproteobacteria</taxon>
        <taxon>Nevskiales</taxon>
        <taxon>Algiphilaceae</taxon>
        <taxon>Banduia</taxon>
    </lineage>
</organism>
<evidence type="ECO:0000313" key="4">
    <source>
        <dbReference type="Proteomes" id="UP001254608"/>
    </source>
</evidence>
<keyword evidence="3" id="KW-0808">Transferase</keyword>
<keyword evidence="3" id="KW-0032">Aminotransferase</keyword>
<feature type="domain" description="Aminotransferase class V" evidence="2">
    <location>
        <begin position="305"/>
        <end position="401"/>
    </location>
</feature>
<feature type="domain" description="Aminotransferase class V" evidence="2">
    <location>
        <begin position="27"/>
        <end position="229"/>
    </location>
</feature>
<dbReference type="GO" id="GO:0008483">
    <property type="term" value="F:transaminase activity"/>
    <property type="evidence" value="ECO:0007669"/>
    <property type="project" value="UniProtKB-KW"/>
</dbReference>
<name>A0ABU2WGD6_9GAMM</name>
<sequence length="411" mass="44881">MSTELDIEFVRTQFPAFAEPSLAGSAFFENAGGSYACRQVIDRLGEYYRRLKVQPHGGYAASREAGQWMDQAYERLAPYLGVPPDWLHFGPSTSQNTYVLAQAARKRLRRGDEIIVSQQDHEANGGVWRQLSDDGVVVRDWNVDPRSGRLDPAVLATLITPRTRLLAFPHCSNIVAEINPVRAIVAQARAAGVWTVVDAVSYAGHGFADLAELDADAYLLSMYKTFGPHQGLMALRPAFLDWLGNEGHYFNAQQPRRRMVPAGPDHAQVAAAAGVAEYFDALDAHHYPSADPAHRAPRIRALLRAAERPLLQKLLDAVKDRPALRLLGPADAARRAATVALQVTSGSPADVVAKLAERGIMAGAGHFYSVRLLEAMGLAPDPGVLRLSFVHYTSAADVDRLIDALNIVLPR</sequence>
<comment type="caution">
    <text evidence="3">The sequence shown here is derived from an EMBL/GenBank/DDBJ whole genome shotgun (WGS) entry which is preliminary data.</text>
</comment>
<keyword evidence="1" id="KW-0663">Pyridoxal phosphate</keyword>
<keyword evidence="4" id="KW-1185">Reference proteome</keyword>
<dbReference type="InterPro" id="IPR015424">
    <property type="entry name" value="PyrdxlP-dep_Trfase"/>
</dbReference>
<dbReference type="PANTHER" id="PTHR43586:SF21">
    <property type="entry name" value="PYRIDOXAL PHOSPHATE (PLP)-DEPENDENT ASPARTATE AMINOTRANSFERASE SUPERFAMILY"/>
    <property type="match status" value="1"/>
</dbReference>
<proteinExistence type="predicted"/>
<dbReference type="Gene3D" id="3.90.1150.10">
    <property type="entry name" value="Aspartate Aminotransferase, domain 1"/>
    <property type="match status" value="1"/>
</dbReference>
<dbReference type="EMBL" id="JAVRIC010000006">
    <property type="protein sequence ID" value="MDT0496935.1"/>
    <property type="molecule type" value="Genomic_DNA"/>
</dbReference>
<dbReference type="PANTHER" id="PTHR43586">
    <property type="entry name" value="CYSTEINE DESULFURASE"/>
    <property type="match status" value="1"/>
</dbReference>
<dbReference type="InterPro" id="IPR015421">
    <property type="entry name" value="PyrdxlP-dep_Trfase_major"/>
</dbReference>
<gene>
    <name evidence="3" type="ORF">RM530_06090</name>
</gene>
<accession>A0ABU2WGD6</accession>
<dbReference type="Gene3D" id="3.40.640.10">
    <property type="entry name" value="Type I PLP-dependent aspartate aminotransferase-like (Major domain)"/>
    <property type="match status" value="1"/>
</dbReference>
<evidence type="ECO:0000313" key="3">
    <source>
        <dbReference type="EMBL" id="MDT0496935.1"/>
    </source>
</evidence>
<evidence type="ECO:0000259" key="2">
    <source>
        <dbReference type="Pfam" id="PF00266"/>
    </source>
</evidence>
<dbReference type="RefSeq" id="WP_311364329.1">
    <property type="nucleotide sequence ID" value="NZ_JAVRIC010000006.1"/>
</dbReference>
<protein>
    <submittedName>
        <fullName evidence="3">Aminotransferase class V-fold PLP-dependent enzyme</fullName>
    </submittedName>
</protein>
<dbReference type="Proteomes" id="UP001254608">
    <property type="component" value="Unassembled WGS sequence"/>
</dbReference>
<dbReference type="InterPro" id="IPR015422">
    <property type="entry name" value="PyrdxlP-dep_Trfase_small"/>
</dbReference>
<dbReference type="Pfam" id="PF00266">
    <property type="entry name" value="Aminotran_5"/>
    <property type="match status" value="2"/>
</dbReference>
<dbReference type="InterPro" id="IPR000192">
    <property type="entry name" value="Aminotrans_V_dom"/>
</dbReference>
<dbReference type="SUPFAM" id="SSF53383">
    <property type="entry name" value="PLP-dependent transferases"/>
    <property type="match status" value="1"/>
</dbReference>